<dbReference type="Proteomes" id="UP000032683">
    <property type="component" value="Unassembled WGS sequence"/>
</dbReference>
<dbReference type="EMBL" id="BANJ01000046">
    <property type="protein sequence ID" value="GAO00412.1"/>
    <property type="molecule type" value="Genomic_DNA"/>
</dbReference>
<accession>A0A0D6QC77</accession>
<comment type="caution">
    <text evidence="1">The sequence shown here is derived from an EMBL/GenBank/DDBJ whole genome shotgun (WGS) entry which is preliminary data.</text>
</comment>
<proteinExistence type="predicted"/>
<name>A0A0D6QC77_KOMXY</name>
<evidence type="ECO:0000313" key="1">
    <source>
        <dbReference type="EMBL" id="GAO00412.1"/>
    </source>
</evidence>
<dbReference type="AlphaFoldDB" id="A0A0D6QC77"/>
<organism evidence="1 2">
    <name type="scientific">Komagataeibacter xylinus NBRC 13693</name>
    <dbReference type="NCBI Taxonomy" id="1234668"/>
    <lineage>
        <taxon>Bacteria</taxon>
        <taxon>Pseudomonadati</taxon>
        <taxon>Pseudomonadota</taxon>
        <taxon>Alphaproteobacteria</taxon>
        <taxon>Acetobacterales</taxon>
        <taxon>Acetobacteraceae</taxon>
        <taxon>Komagataeibacter</taxon>
    </lineage>
</organism>
<gene>
    <name evidence="1" type="ORF">Gxy13693_046_038</name>
</gene>
<protein>
    <submittedName>
        <fullName evidence="1">Uncharacterized protein</fullName>
    </submittedName>
</protein>
<reference evidence="1 2" key="1">
    <citation type="submission" date="2012-11" db="EMBL/GenBank/DDBJ databases">
        <title>Whole genome sequence of Gluconacetobacter xylinus NBRC 13693.</title>
        <authorList>
            <person name="Azuma Y."/>
            <person name="Higashiura N."/>
            <person name="Hirakawa H."/>
            <person name="Matsushita K."/>
        </authorList>
    </citation>
    <scope>NUCLEOTIDE SEQUENCE [LARGE SCALE GENOMIC DNA]</scope>
    <source>
        <strain evidence="1 2">NBRC 13693</strain>
    </source>
</reference>
<sequence length="56" mass="6273">MDDSIRGHGRCSTLNAYPFVFSRLAPQTAYNGSYDPMRADGFLSVFHPDKPDDFMG</sequence>
<evidence type="ECO:0000313" key="2">
    <source>
        <dbReference type="Proteomes" id="UP000032683"/>
    </source>
</evidence>